<evidence type="ECO:0000313" key="13">
    <source>
        <dbReference type="EMBL" id="TLF82635.1"/>
    </source>
</evidence>
<organism evidence="13 15">
    <name type="scientific">Nocardia cyriacigeorgica</name>
    <dbReference type="NCBI Taxonomy" id="135487"/>
    <lineage>
        <taxon>Bacteria</taxon>
        <taxon>Bacillati</taxon>
        <taxon>Actinomycetota</taxon>
        <taxon>Actinomycetes</taxon>
        <taxon>Mycobacteriales</taxon>
        <taxon>Nocardiaceae</taxon>
        <taxon>Nocardia</taxon>
    </lineage>
</organism>
<feature type="transmembrane region" description="Helical" evidence="12">
    <location>
        <begin position="183"/>
        <end position="204"/>
    </location>
</feature>
<evidence type="ECO:0000313" key="14">
    <source>
        <dbReference type="EMBL" id="TLG07883.1"/>
    </source>
</evidence>
<evidence type="ECO:0000256" key="11">
    <source>
        <dbReference type="ARBA" id="ARBA00023136"/>
    </source>
</evidence>
<dbReference type="EMBL" id="VBUU01000018">
    <property type="protein sequence ID" value="TLG07883.1"/>
    <property type="molecule type" value="Genomic_DNA"/>
</dbReference>
<evidence type="ECO:0000256" key="1">
    <source>
        <dbReference type="ARBA" id="ARBA00004651"/>
    </source>
</evidence>
<comment type="caution">
    <text evidence="13">The sequence shown here is derived from an EMBL/GenBank/DDBJ whole genome shotgun (WGS) entry which is preliminary data.</text>
</comment>
<dbReference type="GO" id="GO:0016682">
    <property type="term" value="F:oxidoreductase activity, acting on diphenols and related substances as donors, oxygen as acceptor"/>
    <property type="evidence" value="ECO:0007669"/>
    <property type="project" value="TreeGrafter"/>
</dbReference>
<evidence type="ECO:0000256" key="5">
    <source>
        <dbReference type="ARBA" id="ARBA00022617"/>
    </source>
</evidence>
<keyword evidence="3" id="KW-0813">Transport</keyword>
<dbReference type="Pfam" id="PF02322">
    <property type="entry name" value="Cyt_bd_oxida_II"/>
    <property type="match status" value="1"/>
</dbReference>
<dbReference type="PANTHER" id="PTHR43141:SF5">
    <property type="entry name" value="CYTOCHROME BD-I UBIQUINOL OXIDASE SUBUNIT 2"/>
    <property type="match status" value="1"/>
</dbReference>
<feature type="transmembrane region" description="Helical" evidence="12">
    <location>
        <begin position="141"/>
        <end position="163"/>
    </location>
</feature>
<keyword evidence="9 12" id="KW-1133">Transmembrane helix</keyword>
<keyword evidence="10" id="KW-0408">Iron</keyword>
<evidence type="ECO:0000256" key="3">
    <source>
        <dbReference type="ARBA" id="ARBA00022448"/>
    </source>
</evidence>
<dbReference type="RefSeq" id="WP_138446224.1">
    <property type="nucleotide sequence ID" value="NZ_VBUT01000001.1"/>
</dbReference>
<evidence type="ECO:0000256" key="7">
    <source>
        <dbReference type="ARBA" id="ARBA00022723"/>
    </source>
</evidence>
<feature type="transmembrane region" description="Helical" evidence="12">
    <location>
        <begin position="224"/>
        <end position="244"/>
    </location>
</feature>
<gene>
    <name evidence="13" type="primary">cydB</name>
    <name evidence="13" type="ORF">FEK34_02640</name>
    <name evidence="14" type="ORF">FEK35_18105</name>
</gene>
<feature type="transmembrane region" description="Helical" evidence="12">
    <location>
        <begin position="250"/>
        <end position="269"/>
    </location>
</feature>
<evidence type="ECO:0000256" key="10">
    <source>
        <dbReference type="ARBA" id="ARBA00023004"/>
    </source>
</evidence>
<name>A0A5R8P0V0_9NOCA</name>
<dbReference type="GO" id="GO:0070069">
    <property type="term" value="C:cytochrome complex"/>
    <property type="evidence" value="ECO:0007669"/>
    <property type="project" value="TreeGrafter"/>
</dbReference>
<dbReference type="GO" id="GO:0046872">
    <property type="term" value="F:metal ion binding"/>
    <property type="evidence" value="ECO:0007669"/>
    <property type="project" value="UniProtKB-KW"/>
</dbReference>
<dbReference type="GO" id="GO:0019646">
    <property type="term" value="P:aerobic electron transport chain"/>
    <property type="evidence" value="ECO:0007669"/>
    <property type="project" value="TreeGrafter"/>
</dbReference>
<evidence type="ECO:0000256" key="4">
    <source>
        <dbReference type="ARBA" id="ARBA00022475"/>
    </source>
</evidence>
<dbReference type="Proteomes" id="UP000308349">
    <property type="component" value="Unassembled WGS sequence"/>
</dbReference>
<dbReference type="EMBL" id="VBUT01000001">
    <property type="protein sequence ID" value="TLF82635.1"/>
    <property type="molecule type" value="Genomic_DNA"/>
</dbReference>
<feature type="transmembrane region" description="Helical" evidence="12">
    <location>
        <begin position="6"/>
        <end position="28"/>
    </location>
</feature>
<feature type="transmembrane region" description="Helical" evidence="12">
    <location>
        <begin position="323"/>
        <end position="346"/>
    </location>
</feature>
<comment type="similarity">
    <text evidence="2">Belongs to the cytochrome ubiquinol oxidase subunit 2 family.</text>
</comment>
<reference evidence="15 16" key="1">
    <citation type="submission" date="2019-05" db="EMBL/GenBank/DDBJ databases">
        <title>Genomes sequences of two Nocardia cyriacigeorgica environmental isolates, type strains Nocardia asteroides ATCC 19247 and Nocardia cyriacigeorgica DSM 44484.</title>
        <authorList>
            <person name="Vautrin F."/>
            <person name="Bergeron E."/>
            <person name="Dubost A."/>
            <person name="Abrouk D."/>
            <person name="Rodriguez Nava V."/>
            <person name="Pujic P."/>
        </authorList>
    </citation>
    <scope>NUCLEOTIDE SEQUENCE [LARGE SCALE GENOMIC DNA]</scope>
    <source>
        <strain evidence="14 16">EML 1456</strain>
        <strain evidence="13 15">EML 446</strain>
    </source>
</reference>
<evidence type="ECO:0000256" key="8">
    <source>
        <dbReference type="ARBA" id="ARBA00022982"/>
    </source>
</evidence>
<dbReference type="GO" id="GO:0005886">
    <property type="term" value="C:plasma membrane"/>
    <property type="evidence" value="ECO:0007669"/>
    <property type="project" value="UniProtKB-SubCell"/>
</dbReference>
<evidence type="ECO:0000256" key="2">
    <source>
        <dbReference type="ARBA" id="ARBA00007543"/>
    </source>
</evidence>
<evidence type="ECO:0000256" key="9">
    <source>
        <dbReference type="ARBA" id="ARBA00022989"/>
    </source>
</evidence>
<dbReference type="NCBIfam" id="TIGR00203">
    <property type="entry name" value="cydB"/>
    <property type="match status" value="1"/>
</dbReference>
<protein>
    <submittedName>
        <fullName evidence="13">Cytochrome d ubiquinol oxidase subunit II</fullName>
    </submittedName>
</protein>
<evidence type="ECO:0000313" key="16">
    <source>
        <dbReference type="Proteomes" id="UP000308349"/>
    </source>
</evidence>
<evidence type="ECO:0000313" key="15">
    <source>
        <dbReference type="Proteomes" id="UP000306378"/>
    </source>
</evidence>
<dbReference type="PANTHER" id="PTHR43141">
    <property type="entry name" value="CYTOCHROME BD2 SUBUNIT II"/>
    <property type="match status" value="1"/>
</dbReference>
<dbReference type="AlphaFoldDB" id="A0A5R8P0V0"/>
<keyword evidence="5" id="KW-0349">Heme</keyword>
<keyword evidence="6 12" id="KW-0812">Transmembrane</keyword>
<dbReference type="InterPro" id="IPR003317">
    <property type="entry name" value="Cyt-d_oxidase_su2"/>
</dbReference>
<dbReference type="GO" id="GO:0009055">
    <property type="term" value="F:electron transfer activity"/>
    <property type="evidence" value="ECO:0007669"/>
    <property type="project" value="TreeGrafter"/>
</dbReference>
<keyword evidence="8" id="KW-0249">Electron transport</keyword>
<proteinExistence type="inferred from homology"/>
<keyword evidence="11 12" id="KW-0472">Membrane</keyword>
<feature type="transmembrane region" description="Helical" evidence="12">
    <location>
        <begin position="108"/>
        <end position="129"/>
    </location>
</feature>
<comment type="subcellular location">
    <subcellularLocation>
        <location evidence="1">Cell membrane</location>
        <topology evidence="1">Multi-pass membrane protein</topology>
    </subcellularLocation>
</comment>
<dbReference type="Proteomes" id="UP000306378">
    <property type="component" value="Unassembled WGS sequence"/>
</dbReference>
<feature type="transmembrane region" description="Helical" evidence="12">
    <location>
        <begin position="276"/>
        <end position="295"/>
    </location>
</feature>
<accession>A0A5R8P0V0</accession>
<evidence type="ECO:0000256" key="12">
    <source>
        <dbReference type="SAM" id="Phobius"/>
    </source>
</evidence>
<dbReference type="PIRSF" id="PIRSF000267">
    <property type="entry name" value="Cyt_oxidse_sub2"/>
    <property type="match status" value="1"/>
</dbReference>
<keyword evidence="4" id="KW-1003">Cell membrane</keyword>
<sequence length="369" mass="39778">MDLQEFWFVLIGVLFTGYFVLEGFDFGVGMLMPVLGRGAVSDRGARGPSVVTQAAASGPDAHAADTRRRVVLNTIGPVWDGNEVWLITAGGAMFAAFPEWYASLFSGFYFPLLLLLVALILRICAIEYRGKIDDPVWRARCDLGIGIGSWVPALAWGWVFANIVRGVPLDADHQMTGSFLDLLSPYALLGALTTGLLFALHGAVFLSLKTGGEVREDAMRTGRLLLAPTALVVGGFGLWTQLAYGADWTWIPLGLAVLGLAVAAVAHFAERDGWAFTGTALVIVAASALLFGSLFPDVLPSTIDPAFSLNVDNASSTPYTLKVMSWAAVIVTPVVLLYQGWTYWVFRKRITVEQIPPGIGLSRQPVVEE</sequence>
<dbReference type="OrthoDB" id="9776710at2"/>
<keyword evidence="7" id="KW-0479">Metal-binding</keyword>
<evidence type="ECO:0000256" key="6">
    <source>
        <dbReference type="ARBA" id="ARBA00022692"/>
    </source>
</evidence>